<keyword evidence="1" id="KW-0175">Coiled coil</keyword>
<dbReference type="SMR" id="A0A6C1DPZ3"/>
<feature type="coiled-coil region" evidence="1">
    <location>
        <begin position="66"/>
        <end position="93"/>
    </location>
</feature>
<keyword evidence="3" id="KW-1185">Reference proteome</keyword>
<protein>
    <submittedName>
        <fullName evidence="2">Vac8p binding</fullName>
    </submittedName>
</protein>
<sequence>MVADLTKGILKWKSRIEFDAVGSSSYYEELKGLPPLASHKKLTQAAIFNSTKYELLQVKKDILSIYEVVSRDIDEERNQMQQIELQLKKSLKKVEHSYKNVLKQRASTNCINGNDRLLANAEKKIGSLNEELACVNDIVSDIVNNLTALNANLPKKAQLLKDDSINVAHYPLLFDFLHKSCPKSIIATSEASIHENASPSPLLEHDELPAESINSFYGENELQSDSLAPLQTHDDNISSCKKILPPKFNTTSGPSIETNFENISADGLTYTKCSLKNSISLT</sequence>
<name>A0A6C1DPZ3_SACPS</name>
<gene>
    <name evidence="2" type="primary">VAB2_1</name>
    <name evidence="2" type="ORF">GRS66_001324</name>
</gene>
<accession>A0A6C1DPZ3</accession>
<dbReference type="AlphaFoldDB" id="A0A6C1DPZ3"/>
<reference evidence="2 3" key="1">
    <citation type="journal article" date="2019" name="BMC Genomics">
        <title>Chromosome level assembly and comparative genome analysis confirm lager-brewing yeasts originated from a single hybridization.</title>
        <authorList>
            <person name="Salazar A.N."/>
            <person name="Gorter de Vries A.R."/>
            <person name="van den Broek M."/>
            <person name="Brouwers N."/>
            <person name="de la Torre Cortes P."/>
            <person name="Kuijpers N.G.A."/>
            <person name="Daran J.G."/>
            <person name="Abeel T."/>
        </authorList>
    </citation>
    <scope>NUCLEOTIDE SEQUENCE [LARGE SCALE GENOMIC DNA]</scope>
    <source>
        <strain evidence="2 3">CBS 1483</strain>
    </source>
</reference>
<evidence type="ECO:0000313" key="2">
    <source>
        <dbReference type="EMBL" id="QID79086.1"/>
    </source>
</evidence>
<evidence type="ECO:0000256" key="1">
    <source>
        <dbReference type="SAM" id="Coils"/>
    </source>
</evidence>
<dbReference type="EMBL" id="CP048986">
    <property type="protein sequence ID" value="QID79086.1"/>
    <property type="molecule type" value="Genomic_DNA"/>
</dbReference>
<dbReference type="OrthoDB" id="4036527at2759"/>
<organism evidence="2 3">
    <name type="scientific">Saccharomyces pastorianus</name>
    <name type="common">Lager yeast</name>
    <name type="synonym">Saccharomyces cerevisiae x Saccharomyces eubayanus</name>
    <dbReference type="NCBI Taxonomy" id="27292"/>
    <lineage>
        <taxon>Eukaryota</taxon>
        <taxon>Fungi</taxon>
        <taxon>Dikarya</taxon>
        <taxon>Ascomycota</taxon>
        <taxon>Saccharomycotina</taxon>
        <taxon>Saccharomycetes</taxon>
        <taxon>Saccharomycetales</taxon>
        <taxon>Saccharomycetaceae</taxon>
        <taxon>Saccharomyces</taxon>
    </lineage>
</organism>
<evidence type="ECO:0000313" key="3">
    <source>
        <dbReference type="Proteomes" id="UP000501346"/>
    </source>
</evidence>
<dbReference type="Proteomes" id="UP000501346">
    <property type="component" value="Chromosome ScV"/>
</dbReference>
<proteinExistence type="predicted"/>